<evidence type="ECO:0000313" key="2">
    <source>
        <dbReference type="Proteomes" id="UP000478052"/>
    </source>
</evidence>
<dbReference type="EMBL" id="VUJU01006196">
    <property type="protein sequence ID" value="KAF0749171.1"/>
    <property type="molecule type" value="Genomic_DNA"/>
</dbReference>
<name>A0A6G0Y4H6_APHCR</name>
<keyword evidence="2" id="KW-1185">Reference proteome</keyword>
<gene>
    <name evidence="1" type="ORF">FWK35_00019751</name>
</gene>
<sequence>DLFPIVDLQHLAIVEEKLENKHSFNKYKTKMFHLTARNVDETVKILMGTIFCKNIAPSISFTGKGKTVNGLEKKTLIKMKIFEILKEVTFHKHCNSNIKELKLSITSWFKHATER</sequence>
<accession>A0A6G0Y4H6</accession>
<dbReference type="Proteomes" id="UP000478052">
    <property type="component" value="Unassembled WGS sequence"/>
</dbReference>
<proteinExistence type="predicted"/>
<comment type="caution">
    <text evidence="1">The sequence shown here is derived from an EMBL/GenBank/DDBJ whole genome shotgun (WGS) entry which is preliminary data.</text>
</comment>
<evidence type="ECO:0000313" key="1">
    <source>
        <dbReference type="EMBL" id="KAF0749171.1"/>
    </source>
</evidence>
<organism evidence="1 2">
    <name type="scientific">Aphis craccivora</name>
    <name type="common">Cowpea aphid</name>
    <dbReference type="NCBI Taxonomy" id="307492"/>
    <lineage>
        <taxon>Eukaryota</taxon>
        <taxon>Metazoa</taxon>
        <taxon>Ecdysozoa</taxon>
        <taxon>Arthropoda</taxon>
        <taxon>Hexapoda</taxon>
        <taxon>Insecta</taxon>
        <taxon>Pterygota</taxon>
        <taxon>Neoptera</taxon>
        <taxon>Paraneoptera</taxon>
        <taxon>Hemiptera</taxon>
        <taxon>Sternorrhyncha</taxon>
        <taxon>Aphidomorpha</taxon>
        <taxon>Aphidoidea</taxon>
        <taxon>Aphididae</taxon>
        <taxon>Aphidini</taxon>
        <taxon>Aphis</taxon>
        <taxon>Aphis</taxon>
    </lineage>
</organism>
<feature type="non-terminal residue" evidence="1">
    <location>
        <position position="1"/>
    </location>
</feature>
<dbReference type="AlphaFoldDB" id="A0A6G0Y4H6"/>
<reference evidence="1 2" key="1">
    <citation type="submission" date="2019-08" db="EMBL/GenBank/DDBJ databases">
        <title>Whole genome of Aphis craccivora.</title>
        <authorList>
            <person name="Voronova N.V."/>
            <person name="Shulinski R.S."/>
            <person name="Bandarenka Y.V."/>
            <person name="Zhorov D.G."/>
            <person name="Warner D."/>
        </authorList>
    </citation>
    <scope>NUCLEOTIDE SEQUENCE [LARGE SCALE GENOMIC DNA]</scope>
    <source>
        <strain evidence="1">180601</strain>
        <tissue evidence="1">Whole Body</tissue>
    </source>
</reference>
<protein>
    <submittedName>
        <fullName evidence="1">Uncharacterized protein</fullName>
    </submittedName>
</protein>